<dbReference type="Pfam" id="PF07885">
    <property type="entry name" value="Ion_trans_2"/>
    <property type="match status" value="1"/>
</dbReference>
<accession>A0ABX4MEQ9</accession>
<evidence type="ECO:0000313" key="11">
    <source>
        <dbReference type="Proteomes" id="UP000194577"/>
    </source>
</evidence>
<keyword evidence="2" id="KW-0813">Transport</keyword>
<dbReference type="EMBL" id="MTPX02000042">
    <property type="protein sequence ID" value="PHP52584.1"/>
    <property type="molecule type" value="Genomic_DNA"/>
</dbReference>
<evidence type="ECO:0000256" key="3">
    <source>
        <dbReference type="ARBA" id="ARBA00022692"/>
    </source>
</evidence>
<feature type="transmembrane region" description="Helical" evidence="8">
    <location>
        <begin position="154"/>
        <end position="178"/>
    </location>
</feature>
<dbReference type="Gene3D" id="1.20.120.350">
    <property type="entry name" value="Voltage-gated potassium channels. Chain C"/>
    <property type="match status" value="1"/>
</dbReference>
<keyword evidence="7" id="KW-0407">Ion channel</keyword>
<dbReference type="RefSeq" id="WP_086614201.1">
    <property type="nucleotide sequence ID" value="NZ_MTPX02000042.1"/>
</dbReference>
<evidence type="ECO:0000256" key="1">
    <source>
        <dbReference type="ARBA" id="ARBA00004141"/>
    </source>
</evidence>
<feature type="transmembrane region" description="Helical" evidence="8">
    <location>
        <begin position="30"/>
        <end position="47"/>
    </location>
</feature>
<dbReference type="InterPro" id="IPR013099">
    <property type="entry name" value="K_chnl_dom"/>
</dbReference>
<comment type="caution">
    <text evidence="10">The sequence shown here is derived from an EMBL/GenBank/DDBJ whole genome shotgun (WGS) entry which is preliminary data.</text>
</comment>
<feature type="transmembrane region" description="Helical" evidence="8">
    <location>
        <begin position="128"/>
        <end position="148"/>
    </location>
</feature>
<name>A0ABX4MEQ9_9ACTO</name>
<protein>
    <submittedName>
        <fullName evidence="10">Ion transporter</fullName>
    </submittedName>
</protein>
<keyword evidence="3 8" id="KW-0812">Transmembrane</keyword>
<evidence type="ECO:0000256" key="2">
    <source>
        <dbReference type="ARBA" id="ARBA00022448"/>
    </source>
</evidence>
<keyword evidence="4 8" id="KW-1133">Transmembrane helix</keyword>
<dbReference type="PANTHER" id="PTHR11537:SF254">
    <property type="entry name" value="POTASSIUM VOLTAGE-GATED CHANNEL PROTEIN SHAB"/>
    <property type="match status" value="1"/>
</dbReference>
<dbReference type="InterPro" id="IPR028325">
    <property type="entry name" value="VG_K_chnl"/>
</dbReference>
<dbReference type="SUPFAM" id="SSF81324">
    <property type="entry name" value="Voltage-gated potassium channels"/>
    <property type="match status" value="1"/>
</dbReference>
<keyword evidence="5" id="KW-0406">Ion transport</keyword>
<evidence type="ECO:0000259" key="9">
    <source>
        <dbReference type="Pfam" id="PF07885"/>
    </source>
</evidence>
<reference evidence="10 11" key="1">
    <citation type="submission" date="2017-10" db="EMBL/GenBank/DDBJ databases">
        <title>Draft genome sequence of cellulolytic Actinomyces sp CtC72 isolated from cattle rumen fluid.</title>
        <authorList>
            <person name="Joshi A.J."/>
            <person name="Vasudevan G."/>
            <person name="Lanjekar V.B."/>
            <person name="Hivarkar S."/>
            <person name="Engineer A."/>
            <person name="Pore S.D."/>
            <person name="Dhakephalkar P.K."/>
            <person name="Dagar S."/>
        </authorList>
    </citation>
    <scope>NUCLEOTIDE SEQUENCE [LARGE SCALE GENOMIC DNA]</scope>
    <source>
        <strain evidence="11">CtC72</strain>
    </source>
</reference>
<keyword evidence="11" id="KW-1185">Reference proteome</keyword>
<evidence type="ECO:0000256" key="4">
    <source>
        <dbReference type="ARBA" id="ARBA00022989"/>
    </source>
</evidence>
<gene>
    <name evidence="10" type="ORF">BW737_008860</name>
</gene>
<feature type="transmembrane region" description="Helical" evidence="8">
    <location>
        <begin position="90"/>
        <end position="116"/>
    </location>
</feature>
<evidence type="ECO:0000256" key="7">
    <source>
        <dbReference type="ARBA" id="ARBA00023303"/>
    </source>
</evidence>
<comment type="subcellular location">
    <subcellularLocation>
        <location evidence="1">Membrane</location>
        <topology evidence="1">Multi-pass membrane protein</topology>
    </subcellularLocation>
</comment>
<evidence type="ECO:0000256" key="8">
    <source>
        <dbReference type="SAM" id="Phobius"/>
    </source>
</evidence>
<sequence length="252" mass="27190">MGGAYDQGHARRQHRYQALRSWERYTEPPLTAAALAFLVVYAWEVIADLQGGQRATAELILNGIWIAFVIDFGVRLVLAPDRRHWLAHHLLDLAAVLLPMLRPLRLLRLVTLLGVLQRSAGTALRGKITIYTVGSVALLSLIAALAVLDAERHVPGATITSFGDALWWALVTITTVGYGDLAPVTPLGRATAILLMIGGVALIGVVTATLASWIVSLVTEESAAQEAATRAQVESLREEIRALRAQIEAPGD</sequence>
<keyword evidence="6 8" id="KW-0472">Membrane</keyword>
<dbReference type="Gene3D" id="1.10.287.70">
    <property type="match status" value="1"/>
</dbReference>
<dbReference type="Proteomes" id="UP000194577">
    <property type="component" value="Unassembled WGS sequence"/>
</dbReference>
<proteinExistence type="predicted"/>
<feature type="transmembrane region" description="Helical" evidence="8">
    <location>
        <begin position="190"/>
        <end position="215"/>
    </location>
</feature>
<organism evidence="10 11">
    <name type="scientific">Actinomyces ruminis</name>
    <dbReference type="NCBI Taxonomy" id="1937003"/>
    <lineage>
        <taxon>Bacteria</taxon>
        <taxon>Bacillati</taxon>
        <taxon>Actinomycetota</taxon>
        <taxon>Actinomycetes</taxon>
        <taxon>Actinomycetales</taxon>
        <taxon>Actinomycetaceae</taxon>
        <taxon>Actinomyces</taxon>
    </lineage>
</organism>
<evidence type="ECO:0000313" key="10">
    <source>
        <dbReference type="EMBL" id="PHP52584.1"/>
    </source>
</evidence>
<evidence type="ECO:0000256" key="5">
    <source>
        <dbReference type="ARBA" id="ARBA00023065"/>
    </source>
</evidence>
<evidence type="ECO:0000256" key="6">
    <source>
        <dbReference type="ARBA" id="ARBA00023136"/>
    </source>
</evidence>
<dbReference type="InterPro" id="IPR027359">
    <property type="entry name" value="Volt_channel_dom_sf"/>
</dbReference>
<dbReference type="Gene3D" id="1.20.5.110">
    <property type="match status" value="1"/>
</dbReference>
<feature type="domain" description="Potassium channel" evidence="9">
    <location>
        <begin position="150"/>
        <end position="215"/>
    </location>
</feature>
<dbReference type="PANTHER" id="PTHR11537">
    <property type="entry name" value="VOLTAGE-GATED POTASSIUM CHANNEL"/>
    <property type="match status" value="1"/>
</dbReference>
<feature type="transmembrane region" description="Helical" evidence="8">
    <location>
        <begin position="59"/>
        <end position="78"/>
    </location>
</feature>